<sequence length="207" mass="22339">MSLLRWLILCCMIKASLSIWAFVEVDYLNRTYPLSQGQVIIFSILLFHVVLLSVAGLLPIEITPSFGRALGNTAFNTSDIIRFYRFGQSNLVHPPNWDKSRENVFGVSSYGRRYNKFLPTLSESDSSSSSSVARSTTIGGGGGGRGAISASKSTNSMIFFFGGEGVSSSDSGDVTFALSNIIIAAAVGSLKIRIAHVTFSELIKAHL</sequence>
<keyword evidence="2" id="KW-0812">Transmembrane</keyword>
<evidence type="ECO:0000256" key="1">
    <source>
        <dbReference type="SAM" id="MobiDB-lite"/>
    </source>
</evidence>
<feature type="compositionally biased region" description="Low complexity" evidence="1">
    <location>
        <begin position="122"/>
        <end position="137"/>
    </location>
</feature>
<proteinExistence type="predicted"/>
<evidence type="ECO:0000313" key="3">
    <source>
        <dbReference type="EMBL" id="CAD7231807.1"/>
    </source>
</evidence>
<organism evidence="3">
    <name type="scientific">Cyprideis torosa</name>
    <dbReference type="NCBI Taxonomy" id="163714"/>
    <lineage>
        <taxon>Eukaryota</taxon>
        <taxon>Metazoa</taxon>
        <taxon>Ecdysozoa</taxon>
        <taxon>Arthropoda</taxon>
        <taxon>Crustacea</taxon>
        <taxon>Oligostraca</taxon>
        <taxon>Ostracoda</taxon>
        <taxon>Podocopa</taxon>
        <taxon>Podocopida</taxon>
        <taxon>Cytherocopina</taxon>
        <taxon>Cytheroidea</taxon>
        <taxon>Cytherideidae</taxon>
        <taxon>Cyprideis</taxon>
    </lineage>
</organism>
<feature type="transmembrane region" description="Helical" evidence="2">
    <location>
        <begin position="39"/>
        <end position="60"/>
    </location>
</feature>
<accession>A0A7R8WHJ9</accession>
<gene>
    <name evidence="3" type="ORF">CTOB1V02_LOCUS9650</name>
</gene>
<keyword evidence="2" id="KW-0472">Membrane</keyword>
<protein>
    <submittedName>
        <fullName evidence="3">Uncharacterized protein</fullName>
    </submittedName>
</protein>
<keyword evidence="2" id="KW-1133">Transmembrane helix</keyword>
<name>A0A7R8WHJ9_9CRUS</name>
<feature type="transmembrane region" description="Helical" evidence="2">
    <location>
        <begin position="6"/>
        <end position="27"/>
    </location>
</feature>
<feature type="region of interest" description="Disordered" evidence="1">
    <location>
        <begin position="121"/>
        <end position="146"/>
    </location>
</feature>
<evidence type="ECO:0000256" key="2">
    <source>
        <dbReference type="SAM" id="Phobius"/>
    </source>
</evidence>
<reference evidence="3" key="1">
    <citation type="submission" date="2020-11" db="EMBL/GenBank/DDBJ databases">
        <authorList>
            <person name="Tran Van P."/>
        </authorList>
    </citation>
    <scope>NUCLEOTIDE SEQUENCE</scope>
</reference>
<dbReference type="AlphaFoldDB" id="A0A7R8WHJ9"/>
<dbReference type="EMBL" id="OB663888">
    <property type="protein sequence ID" value="CAD7231807.1"/>
    <property type="molecule type" value="Genomic_DNA"/>
</dbReference>